<organism evidence="2 3">
    <name type="scientific">Heterostelium pallidum (strain ATCC 26659 / Pp 5 / PN500)</name>
    <name type="common">Cellular slime mold</name>
    <name type="synonym">Polysphondylium pallidum</name>
    <dbReference type="NCBI Taxonomy" id="670386"/>
    <lineage>
        <taxon>Eukaryota</taxon>
        <taxon>Amoebozoa</taxon>
        <taxon>Evosea</taxon>
        <taxon>Eumycetozoa</taxon>
        <taxon>Dictyostelia</taxon>
        <taxon>Acytosteliales</taxon>
        <taxon>Acytosteliaceae</taxon>
        <taxon>Heterostelium</taxon>
    </lineage>
</organism>
<gene>
    <name evidence="2" type="ORF">PPL_01464</name>
</gene>
<keyword evidence="3" id="KW-1185">Reference proteome</keyword>
<dbReference type="Pfam" id="PF00782">
    <property type="entry name" value="DSPc"/>
    <property type="match status" value="1"/>
</dbReference>
<dbReference type="InterPro" id="IPR000387">
    <property type="entry name" value="Tyr_Pase_dom"/>
</dbReference>
<dbReference type="STRING" id="670386.D3AZC4"/>
<dbReference type="InterPro" id="IPR000340">
    <property type="entry name" value="Dual-sp_phosphatase_cat-dom"/>
</dbReference>
<accession>D3AZC4</accession>
<dbReference type="InterPro" id="IPR016130">
    <property type="entry name" value="Tyr_Pase_AS"/>
</dbReference>
<protein>
    <recommendedName>
        <fullName evidence="1">Tyrosine specific protein phosphatases domain-containing protein</fullName>
    </recommendedName>
</protein>
<dbReference type="RefSeq" id="XP_020437615.1">
    <property type="nucleotide sequence ID" value="XM_020572472.1"/>
</dbReference>
<sequence length="72" mass="8408">MEYGNNVFIHCKAGRGRSGAVAICWVAYHHRLSLEAAQQYLLERRSKVRKTLYKQKNVNAFYSKYCLNRSPL</sequence>
<evidence type="ECO:0000313" key="3">
    <source>
        <dbReference type="Proteomes" id="UP000001396"/>
    </source>
</evidence>
<comment type="caution">
    <text evidence="2">The sequence shown here is derived from an EMBL/GenBank/DDBJ whole genome shotgun (WGS) entry which is preliminary data.</text>
</comment>
<evidence type="ECO:0000259" key="1">
    <source>
        <dbReference type="PROSITE" id="PS50056"/>
    </source>
</evidence>
<reference evidence="2 3" key="1">
    <citation type="journal article" date="2011" name="Genome Res.">
        <title>Phylogeny-wide analysis of social amoeba genomes highlights ancient origins for complex intercellular communication.</title>
        <authorList>
            <person name="Heidel A.J."/>
            <person name="Lawal H.M."/>
            <person name="Felder M."/>
            <person name="Schilde C."/>
            <person name="Helps N.R."/>
            <person name="Tunggal B."/>
            <person name="Rivero F."/>
            <person name="John U."/>
            <person name="Schleicher M."/>
            <person name="Eichinger L."/>
            <person name="Platzer M."/>
            <person name="Noegel A.A."/>
            <person name="Schaap P."/>
            <person name="Gloeckner G."/>
        </authorList>
    </citation>
    <scope>NUCLEOTIDE SEQUENCE [LARGE SCALE GENOMIC DNA]</scope>
    <source>
        <strain evidence="3">ATCC 26659 / Pp 5 / PN500</strain>
    </source>
</reference>
<dbReference type="PANTHER" id="PTHR46274">
    <property type="entry name" value="PHOSPHATIDYLINOSITOL PHOSPHATASE"/>
    <property type="match status" value="1"/>
</dbReference>
<dbReference type="SUPFAM" id="SSF52799">
    <property type="entry name" value="(Phosphotyrosine protein) phosphatases II"/>
    <property type="match status" value="1"/>
</dbReference>
<dbReference type="Proteomes" id="UP000001396">
    <property type="component" value="Unassembled WGS sequence"/>
</dbReference>
<dbReference type="InterPro" id="IPR029021">
    <property type="entry name" value="Prot-tyrosine_phosphatase-like"/>
</dbReference>
<dbReference type="PROSITE" id="PS50056">
    <property type="entry name" value="TYR_PHOSPHATASE_2"/>
    <property type="match status" value="1"/>
</dbReference>
<dbReference type="AlphaFoldDB" id="D3AZC4"/>
<dbReference type="InParanoid" id="D3AZC4"/>
<dbReference type="PROSITE" id="PS00383">
    <property type="entry name" value="TYR_PHOSPHATASE_1"/>
    <property type="match status" value="1"/>
</dbReference>
<dbReference type="GeneID" id="31356992"/>
<name>D3AZC4_HETP5</name>
<proteinExistence type="predicted"/>
<dbReference type="PANTHER" id="PTHR46274:SF6">
    <property type="entry name" value="TYR_PHOSPHATASE_2 DOMAIN-CONTAINING PROTEIN"/>
    <property type="match status" value="1"/>
</dbReference>
<evidence type="ECO:0000313" key="2">
    <source>
        <dbReference type="EMBL" id="EFA85507.1"/>
    </source>
</evidence>
<dbReference type="Gene3D" id="3.90.190.10">
    <property type="entry name" value="Protein tyrosine phosphatase superfamily"/>
    <property type="match status" value="1"/>
</dbReference>
<dbReference type="EMBL" id="ADBJ01000007">
    <property type="protein sequence ID" value="EFA85507.1"/>
    <property type="molecule type" value="Genomic_DNA"/>
</dbReference>
<feature type="domain" description="Tyrosine specific protein phosphatases" evidence="1">
    <location>
        <begin position="1"/>
        <end position="56"/>
    </location>
</feature>